<dbReference type="Pfam" id="PF02544">
    <property type="entry name" value="Steroid_dh"/>
    <property type="match status" value="2"/>
</dbReference>
<evidence type="ECO:0000256" key="5">
    <source>
        <dbReference type="ARBA" id="ARBA00023136"/>
    </source>
</evidence>
<feature type="domain" description="3-oxo-5-alpha-steroid 4-dehydrogenase C-terminal" evidence="7">
    <location>
        <begin position="86"/>
        <end position="139"/>
    </location>
</feature>
<feature type="transmembrane region" description="Helical" evidence="6">
    <location>
        <begin position="109"/>
        <end position="128"/>
    </location>
</feature>
<dbReference type="InterPro" id="IPR039357">
    <property type="entry name" value="SRD5A/TECR"/>
</dbReference>
<dbReference type="GO" id="GO:0016627">
    <property type="term" value="F:oxidoreductase activity, acting on the CH-CH group of donors"/>
    <property type="evidence" value="ECO:0007669"/>
    <property type="project" value="InterPro"/>
</dbReference>
<evidence type="ECO:0000313" key="8">
    <source>
        <dbReference type="EMBL" id="EEN43124.1"/>
    </source>
</evidence>
<evidence type="ECO:0000256" key="2">
    <source>
        <dbReference type="ARBA" id="ARBA00007742"/>
    </source>
</evidence>
<evidence type="ECO:0000256" key="3">
    <source>
        <dbReference type="ARBA" id="ARBA00022692"/>
    </source>
</evidence>
<dbReference type="InterPro" id="IPR001104">
    <property type="entry name" value="3-oxo-5_a-steroid_4-DH_C"/>
</dbReference>
<evidence type="ECO:0000256" key="4">
    <source>
        <dbReference type="ARBA" id="ARBA00022989"/>
    </source>
</evidence>
<comment type="similarity">
    <text evidence="2">Belongs to the steroid 5-alpha reductase family.</text>
</comment>
<feature type="transmembrane region" description="Helical" evidence="6">
    <location>
        <begin position="219"/>
        <end position="238"/>
    </location>
</feature>
<dbReference type="GO" id="GO:0006629">
    <property type="term" value="P:lipid metabolic process"/>
    <property type="evidence" value="ECO:0007669"/>
    <property type="project" value="InterPro"/>
</dbReference>
<organism>
    <name type="scientific">Branchiostoma floridae</name>
    <name type="common">Florida lancelet</name>
    <name type="synonym">Amphioxus</name>
    <dbReference type="NCBI Taxonomy" id="7739"/>
    <lineage>
        <taxon>Eukaryota</taxon>
        <taxon>Metazoa</taxon>
        <taxon>Chordata</taxon>
        <taxon>Cephalochordata</taxon>
        <taxon>Leptocardii</taxon>
        <taxon>Amphioxiformes</taxon>
        <taxon>Branchiostomatidae</taxon>
        <taxon>Branchiostoma</taxon>
    </lineage>
</organism>
<keyword evidence="5 6" id="KW-0472">Membrane</keyword>
<feature type="transmembrane region" description="Helical" evidence="6">
    <location>
        <begin position="77"/>
        <end position="97"/>
    </location>
</feature>
<evidence type="ECO:0000256" key="1">
    <source>
        <dbReference type="ARBA" id="ARBA00004141"/>
    </source>
</evidence>
<dbReference type="Gene3D" id="1.20.120.1630">
    <property type="match status" value="1"/>
</dbReference>
<dbReference type="eggNOG" id="KOG1638">
    <property type="taxonomic scope" value="Eukaryota"/>
</dbReference>
<reference evidence="8" key="1">
    <citation type="journal article" date="2008" name="Nature">
        <title>The amphioxus genome and the evolution of the chordate karyotype.</title>
        <authorList>
            <consortium name="US DOE Joint Genome Institute (JGI-PGF)"/>
            <person name="Putnam N.H."/>
            <person name="Butts T."/>
            <person name="Ferrier D.E.K."/>
            <person name="Furlong R.F."/>
            <person name="Hellsten U."/>
            <person name="Kawashima T."/>
            <person name="Robinson-Rechavi M."/>
            <person name="Shoguchi E."/>
            <person name="Terry A."/>
            <person name="Yu J.-K."/>
            <person name="Benito-Gutierrez E.L."/>
            <person name="Dubchak I."/>
            <person name="Garcia-Fernandez J."/>
            <person name="Gibson-Brown J.J."/>
            <person name="Grigoriev I.V."/>
            <person name="Horton A.C."/>
            <person name="de Jong P.J."/>
            <person name="Jurka J."/>
            <person name="Kapitonov V.V."/>
            <person name="Kohara Y."/>
            <person name="Kuroki Y."/>
            <person name="Lindquist E."/>
            <person name="Lucas S."/>
            <person name="Osoegawa K."/>
            <person name="Pennacchio L.A."/>
            <person name="Salamov A.A."/>
            <person name="Satou Y."/>
            <person name="Sauka-Spengler T."/>
            <person name="Schmutz J."/>
            <person name="Shin-I T."/>
            <person name="Toyoda A."/>
            <person name="Bronner-Fraser M."/>
            <person name="Fujiyama A."/>
            <person name="Holland L.Z."/>
            <person name="Holland P.W.H."/>
            <person name="Satoh N."/>
            <person name="Rokhsar D.S."/>
        </authorList>
    </citation>
    <scope>NUCLEOTIDE SEQUENCE [LARGE SCALE GENOMIC DNA]</scope>
    <source>
        <strain evidence="8">S238N-H82</strain>
        <tissue evidence="8">Testes</tissue>
    </source>
</reference>
<feature type="domain" description="3-oxo-5-alpha-steroid 4-dehydrogenase C-terminal" evidence="7">
    <location>
        <begin position="196"/>
        <end position="280"/>
    </location>
</feature>
<feature type="transmembrane region" description="Helical" evidence="6">
    <location>
        <begin position="187"/>
        <end position="207"/>
    </location>
</feature>
<name>C3ZWC2_BRAFL</name>
<feature type="transmembrane region" description="Helical" evidence="6">
    <location>
        <begin position="14"/>
        <end position="36"/>
    </location>
</feature>
<gene>
    <name evidence="8" type="ORF">BRAFLDRAFT_129984</name>
</gene>
<dbReference type="PANTHER" id="PTHR10556:SF43">
    <property type="entry name" value="STEROID 5-ALPHA-REDUCTASE DET2"/>
    <property type="match status" value="1"/>
</dbReference>
<sequence>MFQLLPWTFAVDTIHFWVHYGLVCLGFLLGVITILVQLTKPAPYGKFDQVFFLYGTERHYINYVFLGLWQAHYIHRITLGGLFPNCLFSFLCADWISSSKYPDNYYYDPRFIIGLLLFVLGYIINKWADFKLRSLRRQKGVITILVQLTKPAPYGKFDQVFFLYGTERHYINYVFLGLWQAHYIHRITLGGLFPNCLFSFLCADWISSSKYPDNYYYDPRFIIGLLLFVLGYIINKWADFKLRSLRRQKGSNGYYIPSGGLFELVACPNYFGELVEWLGWYCEQFMEYPRARKALIPFVY</sequence>
<dbReference type="InParanoid" id="C3ZWC2"/>
<dbReference type="PROSITE" id="PS50244">
    <property type="entry name" value="S5A_REDUCTASE"/>
    <property type="match status" value="1"/>
</dbReference>
<accession>C3ZWC2</accession>
<evidence type="ECO:0000259" key="7">
    <source>
        <dbReference type="Pfam" id="PF02544"/>
    </source>
</evidence>
<dbReference type="PANTHER" id="PTHR10556">
    <property type="entry name" value="3-OXO-5-ALPHA-STEROID 4-DEHYDROGENASE"/>
    <property type="match status" value="1"/>
</dbReference>
<keyword evidence="3 6" id="KW-0812">Transmembrane</keyword>
<protein>
    <recommendedName>
        <fullName evidence="7">3-oxo-5-alpha-steroid 4-dehydrogenase C-terminal domain-containing protein</fullName>
    </recommendedName>
</protein>
<proteinExistence type="inferred from homology"/>
<evidence type="ECO:0000256" key="6">
    <source>
        <dbReference type="SAM" id="Phobius"/>
    </source>
</evidence>
<dbReference type="EMBL" id="GG666698">
    <property type="protein sequence ID" value="EEN43124.1"/>
    <property type="molecule type" value="Genomic_DNA"/>
</dbReference>
<comment type="subcellular location">
    <subcellularLocation>
        <location evidence="1">Membrane</location>
        <topology evidence="1">Multi-pass membrane protein</topology>
    </subcellularLocation>
</comment>
<keyword evidence="4 6" id="KW-1133">Transmembrane helix</keyword>
<dbReference type="AlphaFoldDB" id="C3ZWC2"/>
<dbReference type="GO" id="GO:0016020">
    <property type="term" value="C:membrane"/>
    <property type="evidence" value="ECO:0007669"/>
    <property type="project" value="UniProtKB-SubCell"/>
</dbReference>